<comment type="caution">
    <text evidence="2">The sequence shown here is derived from an EMBL/GenBank/DDBJ whole genome shotgun (WGS) entry which is preliminary data.</text>
</comment>
<feature type="domain" description="Carbohydrate kinase PfkB" evidence="1">
    <location>
        <begin position="3"/>
        <end position="52"/>
    </location>
</feature>
<dbReference type="InterPro" id="IPR011611">
    <property type="entry name" value="PfkB_dom"/>
</dbReference>
<protein>
    <submittedName>
        <fullName evidence="2">Ribokinase</fullName>
    </submittedName>
</protein>
<evidence type="ECO:0000313" key="3">
    <source>
        <dbReference type="Proteomes" id="UP000094622"/>
    </source>
</evidence>
<dbReference type="Pfam" id="PF00294">
    <property type="entry name" value="PfkB"/>
    <property type="match status" value="1"/>
</dbReference>
<dbReference type="SUPFAM" id="SSF53613">
    <property type="entry name" value="Ribokinase-like"/>
    <property type="match status" value="1"/>
</dbReference>
<evidence type="ECO:0000313" key="2">
    <source>
        <dbReference type="EMBL" id="ODN70475.1"/>
    </source>
</evidence>
<keyword evidence="3" id="KW-1185">Reference proteome</keyword>
<dbReference type="Proteomes" id="UP000094622">
    <property type="component" value="Unassembled WGS sequence"/>
</dbReference>
<proteinExistence type="predicted"/>
<keyword evidence="2" id="KW-0808">Transferase</keyword>
<dbReference type="AlphaFoldDB" id="A0A1E3H2U7"/>
<gene>
    <name evidence="2" type="ORF">A6302_02217</name>
</gene>
<reference evidence="2 3" key="1">
    <citation type="submission" date="2016-07" db="EMBL/GenBank/DDBJ databases">
        <title>Draft Genome Sequence of Methylobrevis pamukkalensis PK2.</title>
        <authorList>
            <person name="Vasilenko O.V."/>
            <person name="Doronina N.V."/>
            <person name="Shmareva M.N."/>
            <person name="Tarlachkov S.V."/>
            <person name="Mustakhimov I."/>
            <person name="Trotsenko Y.A."/>
        </authorList>
    </citation>
    <scope>NUCLEOTIDE SEQUENCE [LARGE SCALE GENOMIC DNA]</scope>
    <source>
        <strain evidence="2 3">PK2</strain>
    </source>
</reference>
<dbReference type="EMBL" id="MCRJ01000049">
    <property type="protein sequence ID" value="ODN70475.1"/>
    <property type="molecule type" value="Genomic_DNA"/>
</dbReference>
<dbReference type="RefSeq" id="WP_342586250.1">
    <property type="nucleotide sequence ID" value="NZ_MCRJ01000049.1"/>
</dbReference>
<dbReference type="InterPro" id="IPR029056">
    <property type="entry name" value="Ribokinase-like"/>
</dbReference>
<keyword evidence="2" id="KW-0418">Kinase</keyword>
<organism evidence="2 3">
    <name type="scientific">Methylobrevis pamukkalensis</name>
    <dbReference type="NCBI Taxonomy" id="1439726"/>
    <lineage>
        <taxon>Bacteria</taxon>
        <taxon>Pseudomonadati</taxon>
        <taxon>Pseudomonadota</taxon>
        <taxon>Alphaproteobacteria</taxon>
        <taxon>Hyphomicrobiales</taxon>
        <taxon>Pleomorphomonadaceae</taxon>
        <taxon>Methylobrevis</taxon>
    </lineage>
</organism>
<evidence type="ECO:0000259" key="1">
    <source>
        <dbReference type="Pfam" id="PF00294"/>
    </source>
</evidence>
<dbReference type="Gene3D" id="3.40.1190.20">
    <property type="match status" value="1"/>
</dbReference>
<sequence>MVVADTSGAGDVLCGVLAGLIDRGHPPRAALELAVAAASLAVTRPGTLASCPSAEEIAGLMAGA</sequence>
<dbReference type="GO" id="GO:0016301">
    <property type="term" value="F:kinase activity"/>
    <property type="evidence" value="ECO:0007669"/>
    <property type="project" value="UniProtKB-KW"/>
</dbReference>
<name>A0A1E3H2U7_9HYPH</name>
<accession>A0A1E3H2U7</accession>